<name>A0A069AUH6_CLODI</name>
<reference evidence="1" key="1">
    <citation type="submission" date="2014-07" db="EMBL/GenBank/DDBJ databases">
        <authorList>
            <person name="Monot Marc"/>
        </authorList>
    </citation>
    <scope>NUCLEOTIDE SEQUENCE</scope>
    <source>
        <strain evidence="1">7032989</strain>
    </source>
</reference>
<dbReference type="EMBL" id="LK933391">
    <property type="protein sequence ID" value="CDT73453.1"/>
    <property type="molecule type" value="Genomic_DNA"/>
</dbReference>
<accession>A0A069AUH6</accession>
<dbReference type="AlphaFoldDB" id="A0A069AUH6"/>
<gene>
    <name evidence="1" type="ORF">BN1095_6880001</name>
</gene>
<sequence>MLLPAVEAVGGAALFGEVFVDKAAVGGDV</sequence>
<evidence type="ECO:0000313" key="1">
    <source>
        <dbReference type="EMBL" id="CDT73453.1"/>
    </source>
</evidence>
<proteinExistence type="predicted"/>
<protein>
    <submittedName>
        <fullName evidence="1">Uncharacterized protein</fullName>
    </submittedName>
</protein>
<organism evidence="1">
    <name type="scientific">Clostridioides difficile</name>
    <name type="common">Peptoclostridium difficile</name>
    <dbReference type="NCBI Taxonomy" id="1496"/>
    <lineage>
        <taxon>Bacteria</taxon>
        <taxon>Bacillati</taxon>
        <taxon>Bacillota</taxon>
        <taxon>Clostridia</taxon>
        <taxon>Peptostreptococcales</taxon>
        <taxon>Peptostreptococcaceae</taxon>
        <taxon>Clostridioides</taxon>
    </lineage>
</organism>